<name>R7Z622_CONA1</name>
<organism evidence="1 2">
    <name type="scientific">Coniosporium apollinis (strain CBS 100218)</name>
    <name type="common">Rock-inhabiting black yeast</name>
    <dbReference type="NCBI Taxonomy" id="1168221"/>
    <lineage>
        <taxon>Eukaryota</taxon>
        <taxon>Fungi</taxon>
        <taxon>Dikarya</taxon>
        <taxon>Ascomycota</taxon>
        <taxon>Pezizomycotina</taxon>
        <taxon>Dothideomycetes</taxon>
        <taxon>Dothideomycetes incertae sedis</taxon>
        <taxon>Coniosporium</taxon>
    </lineage>
</organism>
<keyword evidence="2" id="KW-1185">Reference proteome</keyword>
<gene>
    <name evidence="1" type="ORF">W97_08818</name>
</gene>
<feature type="non-terminal residue" evidence="1">
    <location>
        <position position="1"/>
    </location>
</feature>
<evidence type="ECO:0000313" key="1">
    <source>
        <dbReference type="EMBL" id="EON69558.1"/>
    </source>
</evidence>
<reference evidence="2" key="1">
    <citation type="submission" date="2012-06" db="EMBL/GenBank/DDBJ databases">
        <title>The genome sequence of Coniosporium apollinis CBS 100218.</title>
        <authorList>
            <consortium name="The Broad Institute Genome Sequencing Platform"/>
            <person name="Cuomo C."/>
            <person name="Gorbushina A."/>
            <person name="Noack S."/>
            <person name="Walker B."/>
            <person name="Young S.K."/>
            <person name="Zeng Q."/>
            <person name="Gargeya S."/>
            <person name="Fitzgerald M."/>
            <person name="Haas B."/>
            <person name="Abouelleil A."/>
            <person name="Alvarado L."/>
            <person name="Arachchi H.M."/>
            <person name="Berlin A.M."/>
            <person name="Chapman S.B."/>
            <person name="Goldberg J."/>
            <person name="Griggs A."/>
            <person name="Gujja S."/>
            <person name="Hansen M."/>
            <person name="Howarth C."/>
            <person name="Imamovic A."/>
            <person name="Larimer J."/>
            <person name="McCowan C."/>
            <person name="Montmayeur A."/>
            <person name="Murphy C."/>
            <person name="Neiman D."/>
            <person name="Pearson M."/>
            <person name="Priest M."/>
            <person name="Roberts A."/>
            <person name="Saif S."/>
            <person name="Shea T."/>
            <person name="Sisk P."/>
            <person name="Sykes S."/>
            <person name="Wortman J."/>
            <person name="Nusbaum C."/>
            <person name="Birren B."/>
        </authorList>
    </citation>
    <scope>NUCLEOTIDE SEQUENCE [LARGE SCALE GENOMIC DNA]</scope>
    <source>
        <strain evidence="2">CBS 100218</strain>
    </source>
</reference>
<dbReference type="EMBL" id="JH767617">
    <property type="protein sequence ID" value="EON69558.1"/>
    <property type="molecule type" value="Genomic_DNA"/>
</dbReference>
<sequence length="127" mass="14622">TIEMKADKTLSSVLSARAFNALMMVDFWNPIYSWRRAVLMQYVPGTASFDPESSRYDLEDAFITNVKKSGLYTQGDRESLEIQFISLLEVELEQHQKRIQAYLNHARDRLKTSEGLLGCLTLAESRR</sequence>
<accession>R7Z622</accession>
<dbReference type="Proteomes" id="UP000016924">
    <property type="component" value="Unassembled WGS sequence"/>
</dbReference>
<dbReference type="OrthoDB" id="3942365at2759"/>
<dbReference type="AlphaFoldDB" id="R7Z622"/>
<protein>
    <submittedName>
        <fullName evidence="1">Uncharacterized protein</fullName>
    </submittedName>
</protein>
<proteinExistence type="predicted"/>
<dbReference type="RefSeq" id="XP_007784875.1">
    <property type="nucleotide sequence ID" value="XM_007786685.1"/>
</dbReference>
<dbReference type="GeneID" id="19906129"/>
<dbReference type="HOGENOM" id="CLU_1975742_0_0_1"/>
<evidence type="ECO:0000313" key="2">
    <source>
        <dbReference type="Proteomes" id="UP000016924"/>
    </source>
</evidence>